<dbReference type="EMBL" id="MU839833">
    <property type="protein sequence ID" value="KAK1755616.1"/>
    <property type="molecule type" value="Genomic_DNA"/>
</dbReference>
<evidence type="ECO:0000313" key="3">
    <source>
        <dbReference type="Proteomes" id="UP001239445"/>
    </source>
</evidence>
<evidence type="ECO:0000313" key="2">
    <source>
        <dbReference type="EMBL" id="KAK1755616.1"/>
    </source>
</evidence>
<proteinExistence type="predicted"/>
<sequence length="156" mass="17765">MKMARRGWMPAKCVWYARVYRFFTFGDWLLCWWWFLLGAACGWFARKEHRDISALGGRMVGSGSECTLPTYQRTQVRNGVDGGWWLVATVQPTTTTPPRELLCRFFLVFGSHQHGQPGPLLGCSAATQRTGWRTSCWAGTSLQNSLAKRSPGEFFF</sequence>
<reference evidence="2" key="1">
    <citation type="submission" date="2023-06" db="EMBL/GenBank/DDBJ databases">
        <title>Genome-scale phylogeny and comparative genomics of the fungal order Sordariales.</title>
        <authorList>
            <consortium name="Lawrence Berkeley National Laboratory"/>
            <person name="Hensen N."/>
            <person name="Bonometti L."/>
            <person name="Westerberg I."/>
            <person name="Brannstrom I.O."/>
            <person name="Guillou S."/>
            <person name="Cros-Aarteil S."/>
            <person name="Calhoun S."/>
            <person name="Haridas S."/>
            <person name="Kuo A."/>
            <person name="Mondo S."/>
            <person name="Pangilinan J."/>
            <person name="Riley R."/>
            <person name="Labutti K."/>
            <person name="Andreopoulos B."/>
            <person name="Lipzen A."/>
            <person name="Chen C."/>
            <person name="Yanf M."/>
            <person name="Daum C."/>
            <person name="Ng V."/>
            <person name="Clum A."/>
            <person name="Steindorff A."/>
            <person name="Ohm R."/>
            <person name="Martin F."/>
            <person name="Silar P."/>
            <person name="Natvig D."/>
            <person name="Lalanne C."/>
            <person name="Gautier V."/>
            <person name="Ament-Velasquez S.L."/>
            <person name="Kruys A."/>
            <person name="Hutchinson M.I."/>
            <person name="Powell A.J."/>
            <person name="Barry K."/>
            <person name="Miller A.N."/>
            <person name="Grigoriev I.V."/>
            <person name="Debuchy R."/>
            <person name="Gladieux P."/>
            <person name="Thoren M.H."/>
            <person name="Johannesson H."/>
        </authorList>
    </citation>
    <scope>NUCLEOTIDE SEQUENCE</scope>
    <source>
        <strain evidence="2">PSN4</strain>
    </source>
</reference>
<protein>
    <submittedName>
        <fullName evidence="2">Uncharacterized protein</fullName>
    </submittedName>
</protein>
<comment type="caution">
    <text evidence="2">The sequence shown here is derived from an EMBL/GenBank/DDBJ whole genome shotgun (WGS) entry which is preliminary data.</text>
</comment>
<gene>
    <name evidence="2" type="ORF">QBC47DRAFT_191906</name>
</gene>
<organism evidence="2 3">
    <name type="scientific">Echria macrotheca</name>
    <dbReference type="NCBI Taxonomy" id="438768"/>
    <lineage>
        <taxon>Eukaryota</taxon>
        <taxon>Fungi</taxon>
        <taxon>Dikarya</taxon>
        <taxon>Ascomycota</taxon>
        <taxon>Pezizomycotina</taxon>
        <taxon>Sordariomycetes</taxon>
        <taxon>Sordariomycetidae</taxon>
        <taxon>Sordariales</taxon>
        <taxon>Schizotheciaceae</taxon>
        <taxon>Echria</taxon>
    </lineage>
</organism>
<keyword evidence="3" id="KW-1185">Reference proteome</keyword>
<dbReference type="AlphaFoldDB" id="A0AAJ0BGU2"/>
<keyword evidence="1" id="KW-0472">Membrane</keyword>
<evidence type="ECO:0000256" key="1">
    <source>
        <dbReference type="SAM" id="Phobius"/>
    </source>
</evidence>
<dbReference type="Proteomes" id="UP001239445">
    <property type="component" value="Unassembled WGS sequence"/>
</dbReference>
<accession>A0AAJ0BGU2</accession>
<keyword evidence="1" id="KW-0812">Transmembrane</keyword>
<feature type="transmembrane region" description="Helical" evidence="1">
    <location>
        <begin position="20"/>
        <end position="45"/>
    </location>
</feature>
<name>A0AAJ0BGU2_9PEZI</name>
<keyword evidence="1" id="KW-1133">Transmembrane helix</keyword>